<dbReference type="Pfam" id="PF00702">
    <property type="entry name" value="Hydrolase"/>
    <property type="match status" value="1"/>
</dbReference>
<dbReference type="InterPro" id="IPR006439">
    <property type="entry name" value="HAD-SF_hydro_IA"/>
</dbReference>
<dbReference type="NCBIfam" id="TIGR01509">
    <property type="entry name" value="HAD-SF-IA-v3"/>
    <property type="match status" value="1"/>
</dbReference>
<dbReference type="Gene3D" id="1.10.150.240">
    <property type="entry name" value="Putative phosphatase, domain 2"/>
    <property type="match status" value="1"/>
</dbReference>
<dbReference type="NCBIfam" id="TIGR02254">
    <property type="entry name" value="YjjG_YfnB"/>
    <property type="match status" value="1"/>
</dbReference>
<dbReference type="RefSeq" id="WP_038628523.1">
    <property type="nucleotide sequence ID" value="NZ_CAXOMJ010000013.1"/>
</dbReference>
<dbReference type="SFLD" id="SFLDG01135">
    <property type="entry name" value="C1.5.6:_HAD__Beta-PGM__Phospha"/>
    <property type="match status" value="1"/>
</dbReference>
<dbReference type="CDD" id="cd04305">
    <property type="entry name" value="HAD_Neu5Ac-Pase_like"/>
    <property type="match status" value="1"/>
</dbReference>
<dbReference type="SUPFAM" id="SSF56784">
    <property type="entry name" value="HAD-like"/>
    <property type="match status" value="1"/>
</dbReference>
<dbReference type="SFLD" id="SFLDS00003">
    <property type="entry name" value="Haloacid_Dehalogenase"/>
    <property type="match status" value="1"/>
</dbReference>
<dbReference type="PRINTS" id="PR00413">
    <property type="entry name" value="HADHALOGNASE"/>
</dbReference>
<dbReference type="InterPro" id="IPR023198">
    <property type="entry name" value="PGP-like_dom2"/>
</dbReference>
<evidence type="ECO:0000313" key="3">
    <source>
        <dbReference type="Proteomes" id="UP000237673"/>
    </source>
</evidence>
<sequence>MLENWDWILFDADDTLFHFDAFAGLQRLFKEYNVDFTTADYHEYQAVNKPLWVEYQNGAITALQLQHQRFSGWAERLNVTPDALNSGFLSAMGEVCVPLEGAVNLMNALKGKVKMGIITNGFTALQQVRLQRTGFRDYFDLLVISEQVGHAKPHPAIFNYALEKMAHPPRERVLMVGDNPDSDILGGINAGLKTCWLNADGREKPEAITPDWQVSSLHELQSILFA</sequence>
<dbReference type="InterPro" id="IPR052550">
    <property type="entry name" value="Pyrimidine_5'-ntase_YjjG"/>
</dbReference>
<name>A0ABM6RYD2_9GAMM</name>
<dbReference type="PANTHER" id="PTHR47478">
    <property type="match status" value="1"/>
</dbReference>
<dbReference type="NCBIfam" id="NF006976">
    <property type="entry name" value="PRK09449.1"/>
    <property type="match status" value="1"/>
</dbReference>
<dbReference type="PANTHER" id="PTHR47478:SF1">
    <property type="entry name" value="PYRIMIDINE 5'-NUCLEOTIDASE YJJG"/>
    <property type="match status" value="1"/>
</dbReference>
<dbReference type="Gene3D" id="3.40.50.1000">
    <property type="entry name" value="HAD superfamily/HAD-like"/>
    <property type="match status" value="1"/>
</dbReference>
<protein>
    <submittedName>
        <fullName evidence="2">Noncanonical pyrimidine nucleotidase, YjjG family</fullName>
    </submittedName>
</protein>
<gene>
    <name evidence="2" type="ORF">C2E16_03565</name>
</gene>
<dbReference type="GeneID" id="84632807"/>
<accession>A0ABM6RYD2</accession>
<keyword evidence="1" id="KW-0479">Metal-binding</keyword>
<dbReference type="InterPro" id="IPR011951">
    <property type="entry name" value="HAD-SF_hydro_IA_YjjG/PynA"/>
</dbReference>
<dbReference type="EMBL" id="CP026378">
    <property type="protein sequence ID" value="AUY24078.1"/>
    <property type="molecule type" value="Genomic_DNA"/>
</dbReference>
<keyword evidence="3" id="KW-1185">Reference proteome</keyword>
<organism evidence="2 3">
    <name type="scientific">Mixta calida</name>
    <dbReference type="NCBI Taxonomy" id="665913"/>
    <lineage>
        <taxon>Bacteria</taxon>
        <taxon>Pseudomonadati</taxon>
        <taxon>Pseudomonadota</taxon>
        <taxon>Gammaproteobacteria</taxon>
        <taxon>Enterobacterales</taxon>
        <taxon>Erwiniaceae</taxon>
        <taxon>Mixta</taxon>
    </lineage>
</organism>
<reference evidence="2 3" key="1">
    <citation type="submission" date="2018-01" db="EMBL/GenBank/DDBJ databases">
        <title>Complete and assembled Genome of Pantoea calida DSM22759T.</title>
        <authorList>
            <person name="Stevens M.J.A."/>
            <person name="Zurfluh K."/>
            <person name="Stephan R."/>
        </authorList>
    </citation>
    <scope>NUCLEOTIDE SEQUENCE [LARGE SCALE GENOMIC DNA]</scope>
    <source>
        <strain evidence="2 3">DSM 22759</strain>
    </source>
</reference>
<dbReference type="InterPro" id="IPR036412">
    <property type="entry name" value="HAD-like_sf"/>
</dbReference>
<dbReference type="SFLD" id="SFLDG01129">
    <property type="entry name" value="C1.5:_HAD__Beta-PGM__Phosphata"/>
    <property type="match status" value="1"/>
</dbReference>
<dbReference type="NCBIfam" id="TIGR01549">
    <property type="entry name" value="HAD-SF-IA-v1"/>
    <property type="match status" value="1"/>
</dbReference>
<evidence type="ECO:0000256" key="1">
    <source>
        <dbReference type="ARBA" id="ARBA00022723"/>
    </source>
</evidence>
<proteinExistence type="predicted"/>
<dbReference type="Proteomes" id="UP000237673">
    <property type="component" value="Chromosome"/>
</dbReference>
<dbReference type="InterPro" id="IPR023214">
    <property type="entry name" value="HAD_sf"/>
</dbReference>
<evidence type="ECO:0000313" key="2">
    <source>
        <dbReference type="EMBL" id="AUY24078.1"/>
    </source>
</evidence>